<name>A0A1I5R117_9GAMM</name>
<proteinExistence type="predicted"/>
<dbReference type="EMBL" id="FOXK01000003">
    <property type="protein sequence ID" value="SFP52189.1"/>
    <property type="molecule type" value="Genomic_DNA"/>
</dbReference>
<dbReference type="AlphaFoldDB" id="A0A1I5R117"/>
<dbReference type="NCBIfam" id="NF045478">
    <property type="entry name" value="XF1762_fam"/>
    <property type="match status" value="1"/>
</dbReference>
<evidence type="ECO:0000313" key="2">
    <source>
        <dbReference type="EMBL" id="SFP52189.1"/>
    </source>
</evidence>
<reference evidence="3" key="1">
    <citation type="submission" date="2016-10" db="EMBL/GenBank/DDBJ databases">
        <authorList>
            <person name="Varghese N."/>
            <person name="Submissions S."/>
        </authorList>
    </citation>
    <scope>NUCLEOTIDE SEQUENCE [LARGE SCALE GENOMIC DNA]</scope>
    <source>
        <strain evidence="3">JCM 15604</strain>
    </source>
</reference>
<keyword evidence="3" id="KW-1185">Reference proteome</keyword>
<accession>A0A1I5R117</accession>
<evidence type="ECO:0000313" key="3">
    <source>
        <dbReference type="Proteomes" id="UP000182025"/>
    </source>
</evidence>
<evidence type="ECO:0000256" key="1">
    <source>
        <dbReference type="SAM" id="MobiDB-lite"/>
    </source>
</evidence>
<gene>
    <name evidence="2" type="ORF">SAMN05216177_103235</name>
</gene>
<feature type="region of interest" description="Disordered" evidence="1">
    <location>
        <begin position="126"/>
        <end position="145"/>
    </location>
</feature>
<dbReference type="Proteomes" id="UP000182025">
    <property type="component" value="Unassembled WGS sequence"/>
</dbReference>
<evidence type="ECO:0008006" key="4">
    <source>
        <dbReference type="Google" id="ProtNLM"/>
    </source>
</evidence>
<protein>
    <recommendedName>
        <fullName evidence="4">N-acetyltransferase domain-containing protein</fullName>
    </recommendedName>
</protein>
<sequence length="145" mass="15712">MNIVPMTLAEANSFVERHHRHHGRVQGHKFSIGLAVGDQIVGVAIIGRPVARHMDDGATLEVTRCCTDGVRNGCSMLYGAAWRAAKALGYRRLITYVLASEPGASLRGSGWKLVGVRGGGSWNCPSRPRVETPNQGQKHLWEASV</sequence>
<dbReference type="RefSeq" id="WP_241519844.1">
    <property type="nucleotide sequence ID" value="NZ_FOXK01000003.1"/>
</dbReference>
<dbReference type="InterPro" id="IPR053780">
    <property type="entry name" value="Gp66-like"/>
</dbReference>
<organism evidence="2 3">
    <name type="scientific">Ectopseudomonas toyotomiensis</name>
    <dbReference type="NCBI Taxonomy" id="554344"/>
    <lineage>
        <taxon>Bacteria</taxon>
        <taxon>Pseudomonadati</taxon>
        <taxon>Pseudomonadota</taxon>
        <taxon>Gammaproteobacteria</taxon>
        <taxon>Pseudomonadales</taxon>
        <taxon>Pseudomonadaceae</taxon>
        <taxon>Ectopseudomonas</taxon>
    </lineage>
</organism>